<organism evidence="2 3">
    <name type="scientific">Candidatus Nanosyncoccus nanoralicus</name>
    <dbReference type="NCBI Taxonomy" id="2171996"/>
    <lineage>
        <taxon>Bacteria</taxon>
        <taxon>Candidatus Saccharimonadota</taxon>
        <taxon>Candidatus Nanosyncoccalia</taxon>
        <taxon>Candidatus Nanosyncoccales</taxon>
        <taxon>Candidatus Nanosyncoccaceae</taxon>
        <taxon>Candidatus Nanosyncoccus</taxon>
    </lineage>
</organism>
<reference evidence="2 3" key="2">
    <citation type="journal article" date="2020" name="Cell Rep.">
        <title>Acquisition and Adaptation of Ultra-small Parasitic Reduced Genome Bacteria to Mammalian Hosts.</title>
        <authorList>
            <person name="McLean J.S."/>
            <person name="Bor B."/>
            <person name="Kerns K.A."/>
            <person name="Liu Q."/>
            <person name="To T.T."/>
            <person name="Solden L."/>
            <person name="Hendrickson E.L."/>
            <person name="Wrighton K."/>
            <person name="Shi W."/>
            <person name="He X."/>
        </authorList>
    </citation>
    <scope>NUCLEOTIDE SEQUENCE [LARGE SCALE GENOMIC DNA]</scope>
    <source>
        <strain evidence="2 3">TM7_KMM_G3_1_HOT_351</strain>
    </source>
</reference>
<feature type="coiled-coil region" evidence="1">
    <location>
        <begin position="206"/>
        <end position="301"/>
    </location>
</feature>
<reference evidence="2 3" key="1">
    <citation type="journal article" date="2018" name="bioRxiv">
        <title>Evidence of independent acquisition and adaption of ultra-small bacteria to human hosts across the highly diverse yet reduced genomes of the phylum Saccharibacteria.</title>
        <authorList>
            <person name="McLean J.S."/>
            <person name="Bor B."/>
            <person name="To T.T."/>
            <person name="Liu Q."/>
            <person name="Kearns K.A."/>
            <person name="Solden L.M."/>
            <person name="Wrighton K.C."/>
            <person name="He X."/>
            <person name="Shi W."/>
        </authorList>
    </citation>
    <scope>NUCLEOTIDE SEQUENCE [LARGE SCALE GENOMIC DNA]</scope>
    <source>
        <strain evidence="2 3">TM7_KMM_G3_1_HOT_351</strain>
    </source>
</reference>
<evidence type="ECO:0000313" key="2">
    <source>
        <dbReference type="EMBL" id="RYC74023.1"/>
    </source>
</evidence>
<name>A0ABY0FKR2_9BACT</name>
<comment type="caution">
    <text evidence="2">The sequence shown here is derived from an EMBL/GenBank/DDBJ whole genome shotgun (WGS) entry which is preliminary data.</text>
</comment>
<dbReference type="EMBL" id="PRLL01000001">
    <property type="protein sequence ID" value="RYC74023.1"/>
    <property type="molecule type" value="Genomic_DNA"/>
</dbReference>
<gene>
    <name evidence="2" type="ORF">G3KMM_00069</name>
</gene>
<protein>
    <submittedName>
        <fullName evidence="2">Uncharacterized protein</fullName>
    </submittedName>
</protein>
<accession>A0ABY0FKR2</accession>
<evidence type="ECO:0000313" key="3">
    <source>
        <dbReference type="Proteomes" id="UP001191004"/>
    </source>
</evidence>
<evidence type="ECO:0000256" key="1">
    <source>
        <dbReference type="SAM" id="Coils"/>
    </source>
</evidence>
<proteinExistence type="predicted"/>
<keyword evidence="3" id="KW-1185">Reference proteome</keyword>
<dbReference type="RefSeq" id="WP_129603924.1">
    <property type="nucleotide sequence ID" value="NZ_PRLL01000001.1"/>
</dbReference>
<dbReference type="Proteomes" id="UP001191004">
    <property type="component" value="Unassembled WGS sequence"/>
</dbReference>
<sequence>MKHRARFGSFLVSLIIIAILLCAYAFQDEFKAGDYVLTGDLSSIASSLNLTSRAKLILRATHPELQEKASFNQNCNSHSQEIYVLGCYREDQDRLYVYNVNSSEIPGVREVTTAHEMLHAAYHRLLFWEKLDLKDQLQSVYDHLPADSDLRTSMQNYHPDEFYDELHSRIGTEVKDLPAPLERYYQRYFTDRQLIVKFNEQYHNVFTELQRQTDRLKESIEAKKQSIENKTKEYQTQKQQLNEVISDFNSRAARGDFSSQSDFNTKRQSIVSRIDTLNREYDQLKQAIEELNSEIAKYNQSIYHNNELIDQINSNSIPKVDKGLSNS</sequence>
<keyword evidence="1" id="KW-0175">Coiled coil</keyword>
<dbReference type="Gene3D" id="1.20.1170.10">
    <property type="match status" value="1"/>
</dbReference>